<evidence type="ECO:0000313" key="3">
    <source>
        <dbReference type="EMBL" id="MBD2722183.1"/>
    </source>
</evidence>
<evidence type="ECO:0000259" key="2">
    <source>
        <dbReference type="Pfam" id="PF13439"/>
    </source>
</evidence>
<dbReference type="RefSeq" id="WP_190923472.1">
    <property type="nucleotide sequence ID" value="NZ_JACXAC010000003.1"/>
</dbReference>
<proteinExistence type="predicted"/>
<protein>
    <submittedName>
        <fullName evidence="3">Glycosyltransferase family 4 protein</fullName>
    </submittedName>
</protein>
<name>A0ABR8JQV3_9BACT</name>
<gene>
    <name evidence="3" type="ORF">IC234_08590</name>
</gene>
<dbReference type="EMBL" id="JACXAC010000003">
    <property type="protein sequence ID" value="MBD2722183.1"/>
    <property type="molecule type" value="Genomic_DNA"/>
</dbReference>
<feature type="domain" description="Glycosyl transferase family 1" evidence="1">
    <location>
        <begin position="202"/>
        <end position="355"/>
    </location>
</feature>
<keyword evidence="4" id="KW-1185">Reference proteome</keyword>
<reference evidence="3 4" key="1">
    <citation type="submission" date="2020-09" db="EMBL/GenBank/DDBJ databases">
        <authorList>
            <person name="Kim M.K."/>
        </authorList>
    </citation>
    <scope>NUCLEOTIDE SEQUENCE [LARGE SCALE GENOMIC DNA]</scope>
    <source>
        <strain evidence="3 4">BT189</strain>
    </source>
</reference>
<evidence type="ECO:0000259" key="1">
    <source>
        <dbReference type="Pfam" id="PF00534"/>
    </source>
</evidence>
<dbReference type="Pfam" id="PF00534">
    <property type="entry name" value="Glycos_transf_1"/>
    <property type="match status" value="1"/>
</dbReference>
<organism evidence="3 4">
    <name type="scientific">Hymenobacter armeniacus</name>
    <dbReference type="NCBI Taxonomy" id="2771358"/>
    <lineage>
        <taxon>Bacteria</taxon>
        <taxon>Pseudomonadati</taxon>
        <taxon>Bacteroidota</taxon>
        <taxon>Cytophagia</taxon>
        <taxon>Cytophagales</taxon>
        <taxon>Hymenobacteraceae</taxon>
        <taxon>Hymenobacter</taxon>
    </lineage>
</organism>
<comment type="caution">
    <text evidence="3">The sequence shown here is derived from an EMBL/GenBank/DDBJ whole genome shotgun (WGS) entry which is preliminary data.</text>
</comment>
<accession>A0ABR8JQV3</accession>
<dbReference type="InterPro" id="IPR028098">
    <property type="entry name" value="Glyco_trans_4-like_N"/>
</dbReference>
<dbReference type="Gene3D" id="3.40.50.2000">
    <property type="entry name" value="Glycogen Phosphorylase B"/>
    <property type="match status" value="2"/>
</dbReference>
<dbReference type="Proteomes" id="UP000606003">
    <property type="component" value="Unassembled WGS sequence"/>
</dbReference>
<feature type="domain" description="Glycosyltransferase subfamily 4-like N-terminal" evidence="2">
    <location>
        <begin position="15"/>
        <end position="185"/>
    </location>
</feature>
<dbReference type="Pfam" id="PF13439">
    <property type="entry name" value="Glyco_transf_4"/>
    <property type="match status" value="1"/>
</dbReference>
<dbReference type="SUPFAM" id="SSF53756">
    <property type="entry name" value="UDP-Glycosyltransferase/glycogen phosphorylase"/>
    <property type="match status" value="1"/>
</dbReference>
<evidence type="ECO:0000313" key="4">
    <source>
        <dbReference type="Proteomes" id="UP000606003"/>
    </source>
</evidence>
<sequence>MNILLVSFLKPDAPSGVRVHYVRLAEQLRQRGHEVDVVTPATLTGPRRHLVAGLRHLLRRLGPVPRALATTMAYYLHIRWGIDPSRRYDVVNAQDLGSGLAARHALGNRVPVVVTGHFNAHPAADELRQKPRGPAAARAIGRWYAHLLARTQYFIGVSRFGLEAVRAALPPHCESRVVPNGIDLAAGRAATPDAELRRRAAGRHVLLNIGHLESRKNQLLLVRAAHALRQFRQDFVVGLVGKGEDEALLRQHIAELGLEDVVLLLGYREHEQVPPLLRAAELYVHVATHETFGLVLVEAMAAGVPALALAVGGVPEVLRATPAALLPPDITPAGLAAVLHSWLNAPALRRQLSREQAAYAAAHFAVGQMVDATLNFYEHARRHFRAPQAAAVPELVLTMP</sequence>
<dbReference type="InterPro" id="IPR001296">
    <property type="entry name" value="Glyco_trans_1"/>
</dbReference>
<dbReference type="CDD" id="cd03801">
    <property type="entry name" value="GT4_PimA-like"/>
    <property type="match status" value="1"/>
</dbReference>
<dbReference type="InterPro" id="IPR050194">
    <property type="entry name" value="Glycosyltransferase_grp1"/>
</dbReference>
<dbReference type="PANTHER" id="PTHR45947:SF3">
    <property type="entry name" value="SULFOQUINOVOSYL TRANSFERASE SQD2"/>
    <property type="match status" value="1"/>
</dbReference>
<dbReference type="PANTHER" id="PTHR45947">
    <property type="entry name" value="SULFOQUINOVOSYL TRANSFERASE SQD2"/>
    <property type="match status" value="1"/>
</dbReference>